<dbReference type="InterPro" id="IPR013783">
    <property type="entry name" value="Ig-like_fold"/>
</dbReference>
<evidence type="ECO:0000313" key="5">
    <source>
        <dbReference type="Proteomes" id="UP000769617"/>
    </source>
</evidence>
<dbReference type="EMBL" id="JAHYCA010000003">
    <property type="protein sequence ID" value="MBW6391341.1"/>
    <property type="molecule type" value="Genomic_DNA"/>
</dbReference>
<dbReference type="InterPro" id="IPR047777">
    <property type="entry name" value="LapA-like_RM"/>
</dbReference>
<sequence>MAIATVISITGQAWARDAEGNLRELRVGDTLQEGEVLVTSDNGSAQLDFGDGLEAALIENGEQVVMMPELDGDEPADASEFAALDEDLEALLTALDDDSVDLLDVLDATAAGAGPGGGADGGHSFVRLARIAEDVNPLAFEFGLGQASDLPETEGAFFEIVEPSAGLLDASLFDAETLSESGSVVTGGVLPFSFGTGVNGSVTFADMDGVQAQIGQESITYSWNASSNTLTAFSPARELNIFTIEVNPGTGEFTLTQLNNLLHEEGMDEALASLVYTVTSTSGTASGTLNITILDDAPSVEVGDVDLSDVTLETQDSDTLDGTSVATGSVAAAFSAAVDAQYGADSAGSTVIDGYALTLGEVEHGLTSGGEPIVFTLVDGVVIGSADGTEVLHIELDADTGALTVTQSGPVDHAEQGTDSVGLPAGLVGVEATVTVTDSDGDVVSDSLSADLSGSITIVDDMPSVELGDVDLSDVALETQDSDTLDGTSVATGSVAAAFSAAVDAQYGADGAGSTVIDGYALTLGEAQHDLTSGGEPIVFTLVDGVVIGSADGTEVLHIELDADTGAVTVTQSGPVDHAEQGTDSVGLPAGLVGVEATVTVTDSDGDVVSDSLSADLSGSITIVDDMPSVDPIPGNLAELDVDESAFGEPATADFSGAFEVVFGADGEGSVSYGLSIDGDGATGLVTTDGGQAITLIDDNGTIIGQAADGRVAFTITVNAASGEVTLTQNLALSHPDGTDPADVLGLAGSGLTLNATAADSDGDTITVGIDLGGQLSFVDDGPQASSDFDWGLLLQPGRFEKSGNVMNNDEQGADGAEVTHVQFGGETVELVDGKATIQGVHGELTIYSNGDYTYVRGDTPNHQGLFLDKFTYTLTDGDGDTDTATLNVKGLDAGVIIYNPVAGQGAHLVVNEANLANGTDPNAGELTQSGGFLVSAVDGLEQLTISIGEGGDQQTLTVTRNEDGSFNFDDASVDVPDGYRLEVTGITPLPLGGYVVNYAYTLQGNKTHAGSEDDALIRNFSITITDRDGDTASSSLKVKVIDDAPEADLAGARGAIEDGEAVVGTWNTESGADSEGAQQLISINGGPEQALQIGHAYELAEGTLTINENGTWTFVPGTNLDHSNGKVPVSFELIAIDGDGDRASDTHRIRIKDGEGPTPGGENGEGGTVDLVVDELGLREVGDAELTNAEAVLTFTAGSDNIVDFAFVNPGAINVSGLEEGVELSWVINEVGELIGSLGGDPVLKLTLNGGEIAAGESGTVTVNVELIGNLPHNANVDELTIGGVQVVASDSDGDVSAPGTISVRVDDDLPSVEGTDPSGHEVTITNLNSLAGYNSSFGYYIKDENGNPTVGMVIWANVKQDKGASYVLEGHAPGEVGYFIIPNGANLNSGLGNETEVTFQQVNGVWVAVAPNGDQLNGQNANAPVLFNDPSLNPGGASHVENNAEEGDINWEDVYGGGDKDYNDVNIKVEWAPANLTVDESKLEVDAEFDFSGYFSAEYGADGLATRDYSLSVAENGADSGLVDTQTGGEVLVKEGDDGQIVGYVVIDGEEVPVFTLSVDAETGVVTLDQLRAVIHSGAGQIGASDVTNILANVVFLTKTVVDTDSDEASATIDIGQVIHFLDGGPVAQNDLAETAEDTAITYNVMDNDIEGADGATLTAASLRNPSQGSITFGANGEVTFTPAAGFEGDAVIDYTVTDADGDTSSATLTVTVAEDSEPTIEVSGPDVNDGQTSVDEASLPNGSANDGSHATSGTLAINTGNDGLQSLVINGVNVTGGGTVNGTHGTLVVTLVDGEYNWTYTLDGATDDHETQGPNVDGVTDSFELVVTDSDGDKASDSLVIDIVDDVPTASDQSAGAVEEDGATTTLSGNLFSDQHASFGADGAGSVTWSGAAIESLANYGTLSLDANGNWSFTLNNSLAAVQELGDGDKLSFKLEFTVTDKDGDSDDGSLTIAINGNNDAPLTTDSAISTDEDVTVTLGVEAFGNYSDAEGDALGAVQIVTLPQNGVLELAGVAVAAGAIISEADIVSGKLTFTPDEDSDAEGSFTFKVQDAEGAWSEVANTATINVDAVADAPNVSIGIGEQTPVSEPGDVTPLPNGISHVKYVLSDGTTLKLDGYGGDIKDPSDPTKYIADIEAKTGLAVVSYYIKAGTGVYSSSGEYLGGFNNGPASDPLSNRADDEGSAGNYQAGNTYFFGGEADSYAFSINLVASLKDTDGSESLSLVISGVPEGAELNQGTENPDGTWTIEVAPGTQSYVSNGLTITVPKGTDEFTLTVKATATESNPQGNVSVETAESTASDTAAVDKLEVEGNGDSTVETGAGDDVLIGDMGGKFTITEPGQNYNISLIVDRSGSMGHASGSGSLSRMDLTKQALLNLANQLKDHDGTVNVQLVAFSSHASTSASIQNLNAGNVGQLISAITALSASGATNFEAAFEEAVSWFNSQNGNGASVVDGFKNLTYFLTDGDPTRYYDSDGGLRGSGNETSYKVFKNSVEAFEALSNISQVHGTGIGNGVSENYLRFFDNTDDSGEGTETFFVGYPWWDIFGQYPQYESVTGPVGEVDIVNTAEDLAAALQGGSSSDELAELGDDVLNGGDGDDIIFGDSVNTDHLEWTNGDTGESFTAGSHDGLGYAGLVEYLRWAEGTPGEAPSDAEVIAYVRDNWQDLVDSVRPDGGIDTLSGGAGNDILIGGAGDDTLNGGAGNDTLVGGLGADTFAWKLGDQGEEGSAAIDTVKDFSLEEGDSLDLSELLSDGNGPEHLRFEADGSGSTTLYISTEGNFGTDEGSFDNTLADQVIVLENFSGDLEALKSSLNID</sequence>
<gene>
    <name evidence="4" type="ORF">KPL81_09235</name>
</gene>
<dbReference type="CDD" id="cd00198">
    <property type="entry name" value="vWFA"/>
    <property type="match status" value="1"/>
</dbReference>
<dbReference type="InterPro" id="IPR025193">
    <property type="entry name" value="DUF4114"/>
</dbReference>
<dbReference type="Pfam" id="PF19116">
    <property type="entry name" value="DUF5801"/>
    <property type="match status" value="4"/>
</dbReference>
<dbReference type="InterPro" id="IPR043824">
    <property type="entry name" value="DUF5801"/>
</dbReference>
<feature type="region of interest" description="Disordered" evidence="2">
    <location>
        <begin position="1720"/>
        <end position="1752"/>
    </location>
</feature>
<dbReference type="NCBIfam" id="NF033682">
    <property type="entry name" value="retention_LapA"/>
    <property type="match status" value="1"/>
</dbReference>
<evidence type="ECO:0000256" key="2">
    <source>
        <dbReference type="SAM" id="MobiDB-lite"/>
    </source>
</evidence>
<dbReference type="RefSeq" id="WP_219791603.1">
    <property type="nucleotide sequence ID" value="NZ_JAHYCA010000003.1"/>
</dbReference>
<dbReference type="Gene3D" id="2.150.10.10">
    <property type="entry name" value="Serralysin-like metalloprotease, C-terminal"/>
    <property type="match status" value="1"/>
</dbReference>
<dbReference type="PROSITE" id="PS50234">
    <property type="entry name" value="VWFA"/>
    <property type="match status" value="1"/>
</dbReference>
<evidence type="ECO:0000256" key="1">
    <source>
        <dbReference type="ARBA" id="ARBA00022837"/>
    </source>
</evidence>
<dbReference type="SUPFAM" id="SSF51120">
    <property type="entry name" value="beta-Roll"/>
    <property type="match status" value="1"/>
</dbReference>
<dbReference type="SUPFAM" id="SSF53300">
    <property type="entry name" value="vWA-like"/>
    <property type="match status" value="1"/>
</dbReference>
<organism evidence="4 5">
    <name type="scientific">Billgrantia antri</name>
    <dbReference type="NCBI Taxonomy" id="2846777"/>
    <lineage>
        <taxon>Bacteria</taxon>
        <taxon>Pseudomonadati</taxon>
        <taxon>Pseudomonadota</taxon>
        <taxon>Gammaproteobacteria</taxon>
        <taxon>Oceanospirillales</taxon>
        <taxon>Halomonadaceae</taxon>
        <taxon>Billgrantia</taxon>
    </lineage>
</organism>
<feature type="compositionally biased region" description="Polar residues" evidence="2">
    <location>
        <begin position="1732"/>
        <end position="1752"/>
    </location>
</feature>
<dbReference type="Pfam" id="PF13448">
    <property type="entry name" value="DUF4114"/>
    <property type="match status" value="1"/>
</dbReference>
<dbReference type="Gene3D" id="2.60.40.2810">
    <property type="match status" value="1"/>
</dbReference>
<protein>
    <submittedName>
        <fullName evidence="4">Retention module-containing protein</fullName>
    </submittedName>
</protein>
<dbReference type="InterPro" id="IPR010221">
    <property type="entry name" value="VCBS_dom"/>
</dbReference>
<evidence type="ECO:0000313" key="4">
    <source>
        <dbReference type="EMBL" id="MBW6391341.1"/>
    </source>
</evidence>
<comment type="caution">
    <text evidence="4">The sequence shown here is derived from an EMBL/GenBank/DDBJ whole genome shotgun (WGS) entry which is preliminary data.</text>
</comment>
<dbReference type="InterPro" id="IPR018511">
    <property type="entry name" value="Hemolysin-typ_Ca-bd_CS"/>
</dbReference>
<dbReference type="Pfam" id="PF13519">
    <property type="entry name" value="VWA_2"/>
    <property type="match status" value="1"/>
</dbReference>
<accession>A0ABS6ZMN7</accession>
<dbReference type="Pfam" id="PF00353">
    <property type="entry name" value="HemolysinCabind"/>
    <property type="match status" value="2"/>
</dbReference>
<dbReference type="Gene3D" id="3.40.50.410">
    <property type="entry name" value="von Willebrand factor, type A domain"/>
    <property type="match status" value="1"/>
</dbReference>
<dbReference type="NCBIfam" id="TIGR01965">
    <property type="entry name" value="VCBS_repeat"/>
    <property type="match status" value="1"/>
</dbReference>
<name>A0ABS6ZMN7_9GAMM</name>
<dbReference type="PROSITE" id="PS00330">
    <property type="entry name" value="HEMOLYSIN_CALCIUM"/>
    <property type="match status" value="3"/>
</dbReference>
<dbReference type="NCBIfam" id="TIGR03661">
    <property type="entry name" value="T1SS_VCA0849"/>
    <property type="match status" value="1"/>
</dbReference>
<reference evidence="4 5" key="1">
    <citation type="submission" date="2021-07" db="EMBL/GenBank/DDBJ databases">
        <authorList>
            <person name="So Y."/>
        </authorList>
    </citation>
    <scope>NUCLEOTIDE SEQUENCE [LARGE SCALE GENOMIC DNA]</scope>
    <source>
        <strain evidence="4 5">Y3S6</strain>
    </source>
</reference>
<dbReference type="SMART" id="SM00327">
    <property type="entry name" value="VWA"/>
    <property type="match status" value="1"/>
</dbReference>
<dbReference type="Pfam" id="PF17963">
    <property type="entry name" value="Big_9"/>
    <property type="match status" value="4"/>
</dbReference>
<dbReference type="InterPro" id="IPR001343">
    <property type="entry name" value="Hemolysn_Ca-bd"/>
</dbReference>
<dbReference type="Proteomes" id="UP000769617">
    <property type="component" value="Unassembled WGS sequence"/>
</dbReference>
<feature type="domain" description="VWFA" evidence="3">
    <location>
        <begin position="2347"/>
        <end position="2541"/>
    </location>
</feature>
<dbReference type="PRINTS" id="PR00313">
    <property type="entry name" value="CABNDNGRPT"/>
</dbReference>
<proteinExistence type="predicted"/>
<keyword evidence="5" id="KW-1185">Reference proteome</keyword>
<dbReference type="InterPro" id="IPR036465">
    <property type="entry name" value="vWFA_dom_sf"/>
</dbReference>
<dbReference type="InterPro" id="IPR002035">
    <property type="entry name" value="VWF_A"/>
</dbReference>
<evidence type="ECO:0000259" key="3">
    <source>
        <dbReference type="PROSITE" id="PS50234"/>
    </source>
</evidence>
<dbReference type="Gene3D" id="2.60.40.10">
    <property type="entry name" value="Immunoglobulins"/>
    <property type="match status" value="1"/>
</dbReference>
<dbReference type="InterPro" id="IPR019960">
    <property type="entry name" value="T1SS_VCA0849"/>
</dbReference>
<dbReference type="InterPro" id="IPR011049">
    <property type="entry name" value="Serralysin-like_metalloprot_C"/>
</dbReference>
<keyword evidence="1" id="KW-0106">Calcium</keyword>